<sequence>MRTYKLTISYDGTRYQGWQRQRGVEQTIQHVIEQSIASITGYEVKIQGSGRTDGGVHALGQVASLRLSGKVEEREFLRKLNERLPEDIRIREIELVPNTFHGRRSAKGKCYEYHIDLREKPCVFSRKYTYHYPEKLDIEAMREAAGYLIGRHDFSSFTDRKDEESCMRRIDEIRVEVEPDKLYLVFRGNGFLYHMVRILSGTLLEVGSGKRRADELPRILNEKKRAEAGFLAPAQGLFLKEVFYRDEG</sequence>
<feature type="domain" description="Pseudouridine synthase I TruA alpha/beta" evidence="8">
    <location>
        <begin position="144"/>
        <end position="244"/>
    </location>
</feature>
<evidence type="ECO:0000313" key="10">
    <source>
        <dbReference type="Proteomes" id="UP000261080"/>
    </source>
</evidence>
<accession>A0A3E3K1R3</accession>
<organism evidence="9 10">
    <name type="scientific">Sellimonas intestinalis</name>
    <dbReference type="NCBI Taxonomy" id="1653434"/>
    <lineage>
        <taxon>Bacteria</taxon>
        <taxon>Bacillati</taxon>
        <taxon>Bacillota</taxon>
        <taxon>Clostridia</taxon>
        <taxon>Lachnospirales</taxon>
        <taxon>Lachnospiraceae</taxon>
        <taxon>Sellimonas</taxon>
    </lineage>
</organism>
<feature type="domain" description="Pseudouridine synthase I TruA alpha/beta" evidence="8">
    <location>
        <begin position="9"/>
        <end position="98"/>
    </location>
</feature>
<evidence type="ECO:0000256" key="5">
    <source>
        <dbReference type="PIRSR" id="PIRSR001430-1"/>
    </source>
</evidence>
<dbReference type="GO" id="GO:0031119">
    <property type="term" value="P:tRNA pseudouridine synthesis"/>
    <property type="evidence" value="ECO:0007669"/>
    <property type="project" value="UniProtKB-UniRule"/>
</dbReference>
<dbReference type="OrthoDB" id="9811823at2"/>
<dbReference type="PIRSF" id="PIRSF001430">
    <property type="entry name" value="tRNA_psdUrid_synth"/>
    <property type="match status" value="1"/>
</dbReference>
<evidence type="ECO:0000256" key="6">
    <source>
        <dbReference type="PIRSR" id="PIRSR001430-2"/>
    </source>
</evidence>
<dbReference type="GO" id="GO:0003723">
    <property type="term" value="F:RNA binding"/>
    <property type="evidence" value="ECO:0007669"/>
    <property type="project" value="InterPro"/>
</dbReference>
<evidence type="ECO:0000256" key="7">
    <source>
        <dbReference type="RuleBase" id="RU003792"/>
    </source>
</evidence>
<evidence type="ECO:0000313" key="9">
    <source>
        <dbReference type="EMBL" id="RGE86936.1"/>
    </source>
</evidence>
<dbReference type="Proteomes" id="UP000261080">
    <property type="component" value="Unassembled WGS sequence"/>
</dbReference>
<protein>
    <recommendedName>
        <fullName evidence="4">tRNA pseudouridine synthase A</fullName>
        <ecNumber evidence="4">5.4.99.12</ecNumber>
    </recommendedName>
    <alternativeName>
        <fullName evidence="4">tRNA pseudouridine(38-40) synthase</fullName>
    </alternativeName>
    <alternativeName>
        <fullName evidence="4">tRNA pseudouridylate synthase I</fullName>
    </alternativeName>
    <alternativeName>
        <fullName evidence="4">tRNA-uridine isomerase I</fullName>
    </alternativeName>
</protein>
<dbReference type="Gene3D" id="3.30.70.580">
    <property type="entry name" value="Pseudouridine synthase I, catalytic domain, N-terminal subdomain"/>
    <property type="match status" value="1"/>
</dbReference>
<comment type="caution">
    <text evidence="9">The sequence shown here is derived from an EMBL/GenBank/DDBJ whole genome shotgun (WGS) entry which is preliminary data.</text>
</comment>
<dbReference type="InterPro" id="IPR020095">
    <property type="entry name" value="PsdUridine_synth_TruA_C"/>
</dbReference>
<proteinExistence type="inferred from homology"/>
<dbReference type="InterPro" id="IPR001406">
    <property type="entry name" value="PsdUridine_synth_TruA"/>
</dbReference>
<dbReference type="PANTHER" id="PTHR11142:SF0">
    <property type="entry name" value="TRNA PSEUDOURIDINE SYNTHASE-LIKE 1"/>
    <property type="match status" value="1"/>
</dbReference>
<gene>
    <name evidence="4 9" type="primary">truA</name>
    <name evidence="9" type="ORF">DW016_08260</name>
</gene>
<dbReference type="Gene3D" id="3.30.70.660">
    <property type="entry name" value="Pseudouridine synthase I, catalytic domain, C-terminal subdomain"/>
    <property type="match status" value="1"/>
</dbReference>
<comment type="function">
    <text evidence="4">Formation of pseudouridine at positions 38, 39 and 40 in the anticodon stem and loop of transfer RNAs.</text>
</comment>
<evidence type="ECO:0000256" key="3">
    <source>
        <dbReference type="ARBA" id="ARBA00023235"/>
    </source>
</evidence>
<dbReference type="GeneID" id="97192057"/>
<evidence type="ECO:0000256" key="1">
    <source>
        <dbReference type="ARBA" id="ARBA00009375"/>
    </source>
</evidence>
<keyword evidence="10" id="KW-1185">Reference proteome</keyword>
<evidence type="ECO:0000259" key="8">
    <source>
        <dbReference type="Pfam" id="PF01416"/>
    </source>
</evidence>
<dbReference type="InterPro" id="IPR020103">
    <property type="entry name" value="PsdUridine_synth_cat_dom_sf"/>
</dbReference>
<comment type="subunit">
    <text evidence="4">Homodimer.</text>
</comment>
<comment type="similarity">
    <text evidence="1 4 7">Belongs to the tRNA pseudouridine synthase TruA family.</text>
</comment>
<comment type="catalytic activity">
    <reaction evidence="4 7">
        <text>uridine(38/39/40) in tRNA = pseudouridine(38/39/40) in tRNA</text>
        <dbReference type="Rhea" id="RHEA:22376"/>
        <dbReference type="Rhea" id="RHEA-COMP:10085"/>
        <dbReference type="Rhea" id="RHEA-COMP:10087"/>
        <dbReference type="ChEBI" id="CHEBI:65314"/>
        <dbReference type="ChEBI" id="CHEBI:65315"/>
        <dbReference type="EC" id="5.4.99.12"/>
    </reaction>
</comment>
<comment type="caution">
    <text evidence="4">Lacks conserved residue(s) required for the propagation of feature annotation.</text>
</comment>
<evidence type="ECO:0000256" key="2">
    <source>
        <dbReference type="ARBA" id="ARBA00022694"/>
    </source>
</evidence>
<dbReference type="GO" id="GO:0160147">
    <property type="term" value="F:tRNA pseudouridine(38-40) synthase activity"/>
    <property type="evidence" value="ECO:0007669"/>
    <property type="project" value="UniProtKB-EC"/>
</dbReference>
<name>A0A3E3K1R3_9FIRM</name>
<dbReference type="SUPFAM" id="SSF55120">
    <property type="entry name" value="Pseudouridine synthase"/>
    <property type="match status" value="1"/>
</dbReference>
<reference evidence="9 10" key="1">
    <citation type="submission" date="2018-08" db="EMBL/GenBank/DDBJ databases">
        <title>A genome reference for cultivated species of the human gut microbiota.</title>
        <authorList>
            <person name="Zou Y."/>
            <person name="Xue W."/>
            <person name="Luo G."/>
        </authorList>
    </citation>
    <scope>NUCLEOTIDE SEQUENCE [LARGE SCALE GENOMIC DNA]</scope>
    <source>
        <strain evidence="9 10">AF37-2AT</strain>
    </source>
</reference>
<feature type="binding site" evidence="4 6">
    <location>
        <position position="111"/>
    </location>
    <ligand>
        <name>substrate</name>
    </ligand>
</feature>
<dbReference type="EC" id="5.4.99.12" evidence="4"/>
<feature type="active site" description="Nucleophile" evidence="4 5">
    <location>
        <position position="53"/>
    </location>
</feature>
<dbReference type="Pfam" id="PF01416">
    <property type="entry name" value="PseudoU_synth_1"/>
    <property type="match status" value="2"/>
</dbReference>
<dbReference type="InterPro" id="IPR020094">
    <property type="entry name" value="TruA/RsuA/RluB/E/F_N"/>
</dbReference>
<dbReference type="HAMAP" id="MF_00171">
    <property type="entry name" value="TruA"/>
    <property type="match status" value="1"/>
</dbReference>
<dbReference type="FunFam" id="3.30.70.580:FF:000001">
    <property type="entry name" value="tRNA pseudouridine synthase A"/>
    <property type="match status" value="1"/>
</dbReference>
<keyword evidence="2 4" id="KW-0819">tRNA processing</keyword>
<dbReference type="InterPro" id="IPR020097">
    <property type="entry name" value="PsdUridine_synth_TruA_a/b_dom"/>
</dbReference>
<keyword evidence="3 4" id="KW-0413">Isomerase</keyword>
<dbReference type="EMBL" id="QVLX01000004">
    <property type="protein sequence ID" value="RGE86936.1"/>
    <property type="molecule type" value="Genomic_DNA"/>
</dbReference>
<dbReference type="CDD" id="cd02570">
    <property type="entry name" value="PseudoU_synth_EcTruA"/>
    <property type="match status" value="1"/>
</dbReference>
<dbReference type="NCBIfam" id="TIGR00071">
    <property type="entry name" value="hisT_truA"/>
    <property type="match status" value="1"/>
</dbReference>
<dbReference type="RefSeq" id="WP_024732018.1">
    <property type="nucleotide sequence ID" value="NZ_BAABYU010000001.1"/>
</dbReference>
<dbReference type="PANTHER" id="PTHR11142">
    <property type="entry name" value="PSEUDOURIDYLATE SYNTHASE"/>
    <property type="match status" value="1"/>
</dbReference>
<dbReference type="AlphaFoldDB" id="A0A3E3K1R3"/>
<evidence type="ECO:0000256" key="4">
    <source>
        <dbReference type="HAMAP-Rule" id="MF_00171"/>
    </source>
</evidence>